<evidence type="ECO:0000259" key="13">
    <source>
        <dbReference type="PROSITE" id="PS51747"/>
    </source>
</evidence>
<feature type="compositionally biased region" description="Polar residues" evidence="12">
    <location>
        <begin position="7"/>
        <end position="27"/>
    </location>
</feature>
<proteinExistence type="inferred from homology"/>
<evidence type="ECO:0000256" key="11">
    <source>
        <dbReference type="ARBA" id="ARBA00071625"/>
    </source>
</evidence>
<evidence type="ECO:0000256" key="4">
    <source>
        <dbReference type="ARBA" id="ARBA00022727"/>
    </source>
</evidence>
<dbReference type="Pfam" id="PF00383">
    <property type="entry name" value="dCMP_cyt_deam_1"/>
    <property type="match status" value="2"/>
</dbReference>
<evidence type="ECO:0000313" key="14">
    <source>
        <dbReference type="EnsemblMetazoa" id="XP_029344860.1"/>
    </source>
</evidence>
<comment type="function">
    <text evidence="7">Supplies the nucleotide substrate for thymidylate synthetase.</text>
</comment>
<dbReference type="GO" id="GO:0009165">
    <property type="term" value="P:nucleotide biosynthetic process"/>
    <property type="evidence" value="ECO:0007669"/>
    <property type="project" value="UniProtKB-KW"/>
</dbReference>
<accession>A0A8R2NQ67</accession>
<evidence type="ECO:0000256" key="12">
    <source>
        <dbReference type="SAM" id="MobiDB-lite"/>
    </source>
</evidence>
<comment type="cofactor">
    <cofactor evidence="1">
        <name>Zn(2+)</name>
        <dbReference type="ChEBI" id="CHEBI:29105"/>
    </cofactor>
</comment>
<dbReference type="InterPro" id="IPR035105">
    <property type="entry name" value="Deoxycytidylate_deaminase_dom"/>
</dbReference>
<dbReference type="AlphaFoldDB" id="A0A8R2NQ67"/>
<evidence type="ECO:0000256" key="5">
    <source>
        <dbReference type="ARBA" id="ARBA00022801"/>
    </source>
</evidence>
<keyword evidence="15" id="KW-1185">Reference proteome</keyword>
<dbReference type="OrthoDB" id="6710946at2759"/>
<dbReference type="InterPro" id="IPR016192">
    <property type="entry name" value="APOBEC/CMP_deaminase_Zn-bd"/>
</dbReference>
<comment type="catalytic activity">
    <reaction evidence="10">
        <text>dCMP + H2O + H(+) = dUMP + NH4(+)</text>
        <dbReference type="Rhea" id="RHEA:22924"/>
        <dbReference type="ChEBI" id="CHEBI:15377"/>
        <dbReference type="ChEBI" id="CHEBI:15378"/>
        <dbReference type="ChEBI" id="CHEBI:28938"/>
        <dbReference type="ChEBI" id="CHEBI:57566"/>
        <dbReference type="ChEBI" id="CHEBI:246422"/>
        <dbReference type="EC" id="3.5.4.12"/>
    </reaction>
</comment>
<dbReference type="GO" id="GO:0004132">
    <property type="term" value="F:dCMP deaminase activity"/>
    <property type="evidence" value="ECO:0007669"/>
    <property type="project" value="UniProtKB-EC"/>
</dbReference>
<evidence type="ECO:0000256" key="8">
    <source>
        <dbReference type="ARBA" id="ARBA00038938"/>
    </source>
</evidence>
<dbReference type="SUPFAM" id="SSF53927">
    <property type="entry name" value="Cytidine deaminase-like"/>
    <property type="match status" value="2"/>
</dbReference>
<dbReference type="InterPro" id="IPR016193">
    <property type="entry name" value="Cytidine_deaminase-like"/>
</dbReference>
<organism evidence="14 15">
    <name type="scientific">Acyrthosiphon pisum</name>
    <name type="common">Pea aphid</name>
    <dbReference type="NCBI Taxonomy" id="7029"/>
    <lineage>
        <taxon>Eukaryota</taxon>
        <taxon>Metazoa</taxon>
        <taxon>Ecdysozoa</taxon>
        <taxon>Arthropoda</taxon>
        <taxon>Hexapoda</taxon>
        <taxon>Insecta</taxon>
        <taxon>Pterygota</taxon>
        <taxon>Neoptera</taxon>
        <taxon>Paraneoptera</taxon>
        <taxon>Hemiptera</taxon>
        <taxon>Sternorrhyncha</taxon>
        <taxon>Aphidomorpha</taxon>
        <taxon>Aphidoidea</taxon>
        <taxon>Aphididae</taxon>
        <taxon>Macrosiphini</taxon>
        <taxon>Acyrthosiphon</taxon>
    </lineage>
</organism>
<evidence type="ECO:0000256" key="7">
    <source>
        <dbReference type="ARBA" id="ARBA00037036"/>
    </source>
</evidence>
<dbReference type="PANTHER" id="PTHR11086">
    <property type="entry name" value="DEOXYCYTIDYLATE DEAMINASE-RELATED"/>
    <property type="match status" value="1"/>
</dbReference>
<evidence type="ECO:0000256" key="9">
    <source>
        <dbReference type="ARBA" id="ARBA00041763"/>
    </source>
</evidence>
<feature type="region of interest" description="Disordered" evidence="12">
    <location>
        <begin position="1"/>
        <end position="27"/>
    </location>
</feature>
<feature type="domain" description="CMP/dCMP-type deaminase" evidence="13">
    <location>
        <begin position="230"/>
        <end position="368"/>
    </location>
</feature>
<dbReference type="InterPro" id="IPR002125">
    <property type="entry name" value="CMP_dCMP_dom"/>
</dbReference>
<evidence type="ECO:0000256" key="3">
    <source>
        <dbReference type="ARBA" id="ARBA00022723"/>
    </source>
</evidence>
<evidence type="ECO:0000256" key="10">
    <source>
        <dbReference type="ARBA" id="ARBA00052978"/>
    </source>
</evidence>
<dbReference type="Gene3D" id="3.40.140.10">
    <property type="entry name" value="Cytidine Deaminase, domain 2"/>
    <property type="match status" value="2"/>
</dbReference>
<keyword evidence="5" id="KW-0378">Hydrolase</keyword>
<evidence type="ECO:0000256" key="1">
    <source>
        <dbReference type="ARBA" id="ARBA00001947"/>
    </source>
</evidence>
<evidence type="ECO:0000313" key="15">
    <source>
        <dbReference type="Proteomes" id="UP000007819"/>
    </source>
</evidence>
<name>A0A8R2NQ67_ACYPI</name>
<evidence type="ECO:0000256" key="6">
    <source>
        <dbReference type="ARBA" id="ARBA00022833"/>
    </source>
</evidence>
<reference evidence="14" key="2">
    <citation type="submission" date="2022-06" db="UniProtKB">
        <authorList>
            <consortium name="EnsemblMetazoa"/>
        </authorList>
    </citation>
    <scope>IDENTIFICATION</scope>
</reference>
<comment type="similarity">
    <text evidence="2">Belongs to the cytidine and deoxycytidylate deaminase family.</text>
</comment>
<dbReference type="RefSeq" id="XP_029344860.1">
    <property type="nucleotide sequence ID" value="XM_029489000.1"/>
</dbReference>
<dbReference type="GO" id="GO:0005737">
    <property type="term" value="C:cytoplasm"/>
    <property type="evidence" value="ECO:0007669"/>
    <property type="project" value="TreeGrafter"/>
</dbReference>
<dbReference type="PROSITE" id="PS00903">
    <property type="entry name" value="CYT_DCMP_DEAMINASES_1"/>
    <property type="match status" value="1"/>
</dbReference>
<dbReference type="InterPro" id="IPR015517">
    <property type="entry name" value="dCMP_deaminase-rel"/>
</dbReference>
<dbReference type="GeneID" id="100161474"/>
<sequence length="385" mass="42999">MKRCLENNDSTMNDQNQGASCSKSKSTHINKCLTKNAVESEAQISSIYETTDSYDDTSDTSDTEKKFKKNEKRTDYLSWDDLFMAIAFLTAKCNKDLKKKVGACIVDSDKKIVGIGYNGMPTGCNNGNFLDHKFARYFECHAEMNAILNKNSIHIQNCTIFVSLYPCSEAAKIIIQSGIKEVVYMPDLKSSKDQATKKMFDASGVEIREHTPNQNIIISFPKLDSPVVDLSRNLFMAIAYLTAMRSKDPVCQVGACIVNSDNTIVGTGYNGMPTGCNDDEFPWGNNKNLTLNKFIYVCHAEMNAVFYKSSMINVKDCTLYVTRFPCIECAKIIIQSGIKEVVYLTNPKYGKGKDTATKDLFKASGVKIYAHKQNLDITLDFSKTT</sequence>
<dbReference type="CDD" id="cd01286">
    <property type="entry name" value="deoxycytidylate_deaminase"/>
    <property type="match status" value="2"/>
</dbReference>
<dbReference type="GO" id="GO:0008270">
    <property type="term" value="F:zinc ion binding"/>
    <property type="evidence" value="ECO:0007669"/>
    <property type="project" value="InterPro"/>
</dbReference>
<dbReference type="KEGG" id="api:100161474"/>
<dbReference type="EC" id="3.5.4.12" evidence="8"/>
<dbReference type="FunFam" id="3.40.140.10:FF:000021">
    <property type="entry name" value="Deoxycytidylate deaminase"/>
    <property type="match status" value="1"/>
</dbReference>
<protein>
    <recommendedName>
        <fullName evidence="11">Probable deoxycytidylate deaminase</fullName>
        <ecNumber evidence="8">3.5.4.12</ecNumber>
    </recommendedName>
    <alternativeName>
        <fullName evidence="9">dCMP deaminase</fullName>
    </alternativeName>
</protein>
<dbReference type="Proteomes" id="UP000007819">
    <property type="component" value="Chromosome A2"/>
</dbReference>
<feature type="domain" description="CMP/dCMP-type deaminase" evidence="13">
    <location>
        <begin position="78"/>
        <end position="207"/>
    </location>
</feature>
<dbReference type="PROSITE" id="PS51747">
    <property type="entry name" value="CYT_DCMP_DEAMINASES_2"/>
    <property type="match status" value="2"/>
</dbReference>
<dbReference type="EnsemblMetazoa" id="XM_029489000.1">
    <property type="protein sequence ID" value="XP_029344860.1"/>
    <property type="gene ID" value="LOC100161474"/>
</dbReference>
<keyword evidence="6" id="KW-0862">Zinc</keyword>
<keyword evidence="4" id="KW-0545">Nucleotide biosynthesis</keyword>
<keyword evidence="3" id="KW-0479">Metal-binding</keyword>
<dbReference type="PANTHER" id="PTHR11086:SF18">
    <property type="entry name" value="DEOXYCYTIDYLATE DEAMINASE"/>
    <property type="match status" value="1"/>
</dbReference>
<evidence type="ECO:0000256" key="2">
    <source>
        <dbReference type="ARBA" id="ARBA00006576"/>
    </source>
</evidence>
<reference evidence="15" key="1">
    <citation type="submission" date="2010-06" db="EMBL/GenBank/DDBJ databases">
        <authorList>
            <person name="Jiang H."/>
            <person name="Abraham K."/>
            <person name="Ali S."/>
            <person name="Alsbrooks S.L."/>
            <person name="Anim B.N."/>
            <person name="Anosike U.S."/>
            <person name="Attaway T."/>
            <person name="Bandaranaike D.P."/>
            <person name="Battles P.K."/>
            <person name="Bell S.N."/>
            <person name="Bell A.V."/>
            <person name="Beltran B."/>
            <person name="Bickham C."/>
            <person name="Bustamante Y."/>
            <person name="Caleb T."/>
            <person name="Canada A."/>
            <person name="Cardenas V."/>
            <person name="Carter K."/>
            <person name="Chacko J."/>
            <person name="Chandrabose M.N."/>
            <person name="Chavez D."/>
            <person name="Chavez A."/>
            <person name="Chen L."/>
            <person name="Chu H.-S."/>
            <person name="Claassen K.J."/>
            <person name="Cockrell R."/>
            <person name="Collins M."/>
            <person name="Cooper J.A."/>
            <person name="Cree A."/>
            <person name="Curry S.M."/>
            <person name="Da Y."/>
            <person name="Dao M.D."/>
            <person name="Das B."/>
            <person name="Davila M.-L."/>
            <person name="Davy-Carroll L."/>
            <person name="Denson S."/>
            <person name="Dinh H."/>
            <person name="Ebong V.E."/>
            <person name="Edwards J.R."/>
            <person name="Egan A."/>
            <person name="El-Daye J."/>
            <person name="Escobedo L."/>
            <person name="Fernandez S."/>
            <person name="Fernando P.R."/>
            <person name="Flagg N."/>
            <person name="Forbes L.D."/>
            <person name="Fowler R.G."/>
            <person name="Fu Q."/>
            <person name="Gabisi R.A."/>
            <person name="Ganer J."/>
            <person name="Garbino Pronczuk A."/>
            <person name="Garcia R.M."/>
            <person name="Garner T."/>
            <person name="Garrett T.E."/>
            <person name="Gonzalez D.A."/>
            <person name="Hamid H."/>
            <person name="Hawkins E.S."/>
            <person name="Hirani K."/>
            <person name="Hogues M.E."/>
            <person name="Hollins B."/>
            <person name="Hsiao C.-H."/>
            <person name="Jabil R."/>
            <person name="James M.L."/>
            <person name="Jhangiani S.N."/>
            <person name="Johnson B."/>
            <person name="Johnson Q."/>
            <person name="Joshi V."/>
            <person name="Kalu J.B."/>
            <person name="Kam C."/>
            <person name="Kashfia A."/>
            <person name="Keebler J."/>
            <person name="Kisamo H."/>
            <person name="Kovar C.L."/>
            <person name="Lago L.A."/>
            <person name="Lai C.-Y."/>
            <person name="Laidlaw J."/>
            <person name="Lara F."/>
            <person name="Le T.-K."/>
            <person name="Lee S.L."/>
            <person name="Legall F.H."/>
            <person name="Lemon S.J."/>
            <person name="Lewis L.R."/>
            <person name="Li B."/>
            <person name="Liu Y."/>
            <person name="Liu Y.-S."/>
            <person name="Lopez J."/>
            <person name="Lozado R.J."/>
            <person name="Lu J."/>
            <person name="Madu R.C."/>
            <person name="Maheshwari M."/>
            <person name="Maheshwari R."/>
            <person name="Malloy K."/>
            <person name="Martinez E."/>
            <person name="Mathew T."/>
            <person name="Mercado I.C."/>
            <person name="Mercado C."/>
            <person name="Meyer B."/>
            <person name="Montgomery K."/>
            <person name="Morgan M.B."/>
            <person name="Munidasa M."/>
            <person name="Nazareth L.V."/>
            <person name="Nelson J."/>
            <person name="Ng B.M."/>
            <person name="Nguyen N.B."/>
            <person name="Nguyen P.Q."/>
            <person name="Nguyen T."/>
            <person name="Obregon M."/>
            <person name="Okwuonu G.O."/>
            <person name="Onwere C.G."/>
            <person name="Orozco G."/>
            <person name="Parra A."/>
            <person name="Patel S."/>
            <person name="Patil S."/>
            <person name="Perez A."/>
            <person name="Perez Y."/>
            <person name="Pham C."/>
            <person name="Primus E.L."/>
            <person name="Pu L.-L."/>
            <person name="Puazo M."/>
            <person name="Qin X."/>
            <person name="Quiroz J.B."/>
            <person name="Reese J."/>
            <person name="Richards S."/>
            <person name="Rives C.M."/>
            <person name="Robberts R."/>
            <person name="Ruiz S.J."/>
            <person name="Ruiz M.J."/>
            <person name="Santibanez J."/>
            <person name="Schneider B.W."/>
            <person name="Sisson I."/>
            <person name="Smith M."/>
            <person name="Sodergren E."/>
            <person name="Song X.-Z."/>
            <person name="Song B.B."/>
            <person name="Summersgill H."/>
            <person name="Thelus R."/>
            <person name="Thornton R.D."/>
            <person name="Trejos Z.Y."/>
            <person name="Usmani K."/>
            <person name="Vattathil S."/>
            <person name="Villasana D."/>
            <person name="Walker D.L."/>
            <person name="Wang S."/>
            <person name="Wang K."/>
            <person name="White C.S."/>
            <person name="Williams A.C."/>
            <person name="Williamson J."/>
            <person name="Wilson K."/>
            <person name="Woghiren I.O."/>
            <person name="Woodworth J.R."/>
            <person name="Worley K.C."/>
            <person name="Wright R.A."/>
            <person name="Wu W."/>
            <person name="Young L."/>
            <person name="Zhang L."/>
            <person name="Zhang J."/>
            <person name="Zhu Y."/>
            <person name="Muzny D.M."/>
            <person name="Weinstock G."/>
            <person name="Gibbs R.A."/>
        </authorList>
    </citation>
    <scope>NUCLEOTIDE SEQUENCE [LARGE SCALE GENOMIC DNA]</scope>
    <source>
        <strain evidence="15">LSR1</strain>
    </source>
</reference>